<proteinExistence type="predicted"/>
<dbReference type="InterPro" id="IPR036390">
    <property type="entry name" value="WH_DNA-bd_sf"/>
</dbReference>
<dbReference type="PANTHER" id="PTHR43252:SF6">
    <property type="entry name" value="NEGATIVE TRANSCRIPTION REGULATOR PADR"/>
    <property type="match status" value="1"/>
</dbReference>
<evidence type="ECO:0000313" key="2">
    <source>
        <dbReference type="EMBL" id="MDQ0360968.1"/>
    </source>
</evidence>
<feature type="domain" description="Transcription regulator PadR N-terminal" evidence="1">
    <location>
        <begin position="8"/>
        <end position="77"/>
    </location>
</feature>
<dbReference type="EMBL" id="JAUSUR010000002">
    <property type="protein sequence ID" value="MDQ0360968.1"/>
    <property type="molecule type" value="Genomic_DNA"/>
</dbReference>
<keyword evidence="3" id="KW-1185">Reference proteome</keyword>
<dbReference type="Pfam" id="PF03551">
    <property type="entry name" value="PadR"/>
    <property type="match status" value="1"/>
</dbReference>
<reference evidence="2 3" key="1">
    <citation type="submission" date="2023-07" db="EMBL/GenBank/DDBJ databases">
        <title>Genomic Encyclopedia of Type Strains, Phase IV (KMG-IV): sequencing the most valuable type-strain genomes for metagenomic binning, comparative biology and taxonomic classification.</title>
        <authorList>
            <person name="Goeker M."/>
        </authorList>
    </citation>
    <scope>NUCLEOTIDE SEQUENCE [LARGE SCALE GENOMIC DNA]</scope>
    <source>
        <strain evidence="2 3">DSM 16784</strain>
    </source>
</reference>
<gene>
    <name evidence="2" type="ORF">J2S15_001713</name>
</gene>
<evidence type="ECO:0000259" key="1">
    <source>
        <dbReference type="Pfam" id="PF03551"/>
    </source>
</evidence>
<protein>
    <submittedName>
        <fullName evidence="2">DNA-binding PadR family transcriptional regulator</fullName>
    </submittedName>
</protein>
<organism evidence="2 3">
    <name type="scientific">Breznakia pachnodae</name>
    <dbReference type="NCBI Taxonomy" id="265178"/>
    <lineage>
        <taxon>Bacteria</taxon>
        <taxon>Bacillati</taxon>
        <taxon>Bacillota</taxon>
        <taxon>Erysipelotrichia</taxon>
        <taxon>Erysipelotrichales</taxon>
        <taxon>Erysipelotrichaceae</taxon>
        <taxon>Breznakia</taxon>
    </lineage>
</organism>
<comment type="caution">
    <text evidence="2">The sequence shown here is derived from an EMBL/GenBank/DDBJ whole genome shotgun (WGS) entry which is preliminary data.</text>
</comment>
<name>A0ABU0E2P0_9FIRM</name>
<dbReference type="Proteomes" id="UP001230220">
    <property type="component" value="Unassembled WGS sequence"/>
</dbReference>
<dbReference type="InterPro" id="IPR005149">
    <property type="entry name" value="Tscrpt_reg_PadR_N"/>
</dbReference>
<dbReference type="GO" id="GO:0003677">
    <property type="term" value="F:DNA binding"/>
    <property type="evidence" value="ECO:0007669"/>
    <property type="project" value="UniProtKB-KW"/>
</dbReference>
<evidence type="ECO:0000313" key="3">
    <source>
        <dbReference type="Proteomes" id="UP001230220"/>
    </source>
</evidence>
<dbReference type="SUPFAM" id="SSF46785">
    <property type="entry name" value="Winged helix' DNA-binding domain"/>
    <property type="match status" value="1"/>
</dbReference>
<accession>A0ABU0E2P0</accession>
<dbReference type="InterPro" id="IPR036388">
    <property type="entry name" value="WH-like_DNA-bd_sf"/>
</dbReference>
<sequence length="174" mass="20153">MENIILGFLLMKNLSQYEIKKALEKKPSPFISASLGSIQAALKKLLEKGHITMQATIENGRKKNIYQITDNGKNSFHEWMLMEIDEYNFDHLLMSKLFFLGLLPLENQQVFVNNIIDQLNEINEDLRSVAVSDELLAHPIAKFQFKTLDLACENYKQTLKFFTNLKKELENQSI</sequence>
<keyword evidence="2" id="KW-0238">DNA-binding</keyword>
<dbReference type="RefSeq" id="WP_307407276.1">
    <property type="nucleotide sequence ID" value="NZ_JAUSUR010000002.1"/>
</dbReference>
<dbReference type="Gene3D" id="1.10.10.10">
    <property type="entry name" value="Winged helix-like DNA-binding domain superfamily/Winged helix DNA-binding domain"/>
    <property type="match status" value="1"/>
</dbReference>
<dbReference type="PANTHER" id="PTHR43252">
    <property type="entry name" value="TRANSCRIPTIONAL REGULATOR YQJI"/>
    <property type="match status" value="1"/>
</dbReference>